<gene>
    <name evidence="1" type="ORF">K1Y79_16735</name>
</gene>
<dbReference type="Proteomes" id="UP000812961">
    <property type="component" value="Unassembled WGS sequence"/>
</dbReference>
<name>A0ABS7GE99_9BACT</name>
<comment type="caution">
    <text evidence="1">The sequence shown here is derived from an EMBL/GenBank/DDBJ whole genome shotgun (WGS) entry which is preliminary data.</text>
</comment>
<evidence type="ECO:0000313" key="1">
    <source>
        <dbReference type="EMBL" id="MBW8685988.1"/>
    </source>
</evidence>
<keyword evidence="1" id="KW-0808">Transferase</keyword>
<evidence type="ECO:0000313" key="2">
    <source>
        <dbReference type="Proteomes" id="UP000812961"/>
    </source>
</evidence>
<dbReference type="Gene3D" id="3.40.50.150">
    <property type="entry name" value="Vaccinia Virus protein VP39"/>
    <property type="match status" value="1"/>
</dbReference>
<dbReference type="EMBL" id="JAICCF010000003">
    <property type="protein sequence ID" value="MBW8685988.1"/>
    <property type="molecule type" value="Genomic_DNA"/>
</dbReference>
<protein>
    <submittedName>
        <fullName evidence="1">Class I SAM-dependent methyltransferase</fullName>
    </submittedName>
</protein>
<keyword evidence="2" id="KW-1185">Reference proteome</keyword>
<proteinExistence type="predicted"/>
<dbReference type="RefSeq" id="WP_220251312.1">
    <property type="nucleotide sequence ID" value="NZ_JAICCF010000003.1"/>
</dbReference>
<dbReference type="InterPro" id="IPR029063">
    <property type="entry name" value="SAM-dependent_MTases_sf"/>
</dbReference>
<dbReference type="SUPFAM" id="SSF53335">
    <property type="entry name" value="S-adenosyl-L-methionine-dependent methyltransferases"/>
    <property type="match status" value="1"/>
</dbReference>
<keyword evidence="1" id="KW-0489">Methyltransferase</keyword>
<dbReference type="Pfam" id="PF13578">
    <property type="entry name" value="Methyltransf_24"/>
    <property type="match status" value="1"/>
</dbReference>
<sequence>MKDSIFGSFLSKLPYLRYAHLYRKNVAHRPGHFYSPVVDLHDLESRQEQIWSSKSLKGINMNDTQQLALMDDMAEAAKVIPFTSQPSQQNLRYYFDNKTYAHADGMSLFNILLKFRPKRVIEIGSGFSSALMLDTNDRILNNSIHFTFIEPNPDINLKRLLRQEDYKNTDVKQQLVQQVDPQIFTTLQENDVLMIDNSHVSKTGSDVNYLMSEVLPILNKGVIIHIHDIFYPFEYPKEWLFEHKLNWNEIYTVHNFLLFNNTFEILFFSDYMHQQAKAKYGDKAPLFFKDRPSSLWIRKVQ</sequence>
<reference evidence="1 2" key="1">
    <citation type="submission" date="2021-08" db="EMBL/GenBank/DDBJ databases">
        <title>The genome sequence of Chitinophaga sp. B61.</title>
        <authorList>
            <person name="Zhang X."/>
        </authorList>
    </citation>
    <scope>NUCLEOTIDE SEQUENCE [LARGE SCALE GENOMIC DNA]</scope>
    <source>
        <strain evidence="1 2">B61</strain>
    </source>
</reference>
<dbReference type="GO" id="GO:0032259">
    <property type="term" value="P:methylation"/>
    <property type="evidence" value="ECO:0007669"/>
    <property type="project" value="UniProtKB-KW"/>
</dbReference>
<accession>A0ABS7GE99</accession>
<organism evidence="1 2">
    <name type="scientific">Chitinophaga rhizophila</name>
    <dbReference type="NCBI Taxonomy" id="2866212"/>
    <lineage>
        <taxon>Bacteria</taxon>
        <taxon>Pseudomonadati</taxon>
        <taxon>Bacteroidota</taxon>
        <taxon>Chitinophagia</taxon>
        <taxon>Chitinophagales</taxon>
        <taxon>Chitinophagaceae</taxon>
        <taxon>Chitinophaga</taxon>
    </lineage>
</organism>
<dbReference type="GO" id="GO:0008168">
    <property type="term" value="F:methyltransferase activity"/>
    <property type="evidence" value="ECO:0007669"/>
    <property type="project" value="UniProtKB-KW"/>
</dbReference>